<evidence type="ECO:0000313" key="2">
    <source>
        <dbReference type="EMBL" id="KAG8236012.1"/>
    </source>
</evidence>
<evidence type="ECO:0000259" key="1">
    <source>
        <dbReference type="Pfam" id="PF13843"/>
    </source>
</evidence>
<dbReference type="Pfam" id="PF13843">
    <property type="entry name" value="DDE_Tnp_1_7"/>
    <property type="match status" value="1"/>
</dbReference>
<reference evidence="2" key="2">
    <citation type="submission" date="2017-10" db="EMBL/GenBank/DDBJ databases">
        <title>Ladona fulva Genome sequencing and assembly.</title>
        <authorList>
            <person name="Murali S."/>
            <person name="Richards S."/>
            <person name="Bandaranaike D."/>
            <person name="Bellair M."/>
            <person name="Blankenburg K."/>
            <person name="Chao H."/>
            <person name="Dinh H."/>
            <person name="Doddapaneni H."/>
            <person name="Dugan-Rocha S."/>
            <person name="Elkadiri S."/>
            <person name="Gnanaolivu R."/>
            <person name="Hernandez B."/>
            <person name="Skinner E."/>
            <person name="Javaid M."/>
            <person name="Lee S."/>
            <person name="Li M."/>
            <person name="Ming W."/>
            <person name="Munidasa M."/>
            <person name="Muniz J."/>
            <person name="Nguyen L."/>
            <person name="Hughes D."/>
            <person name="Osuji N."/>
            <person name="Pu L.-L."/>
            <person name="Puazo M."/>
            <person name="Qu C."/>
            <person name="Quiroz J."/>
            <person name="Raj R."/>
            <person name="Weissenberger G."/>
            <person name="Xin Y."/>
            <person name="Zou X."/>
            <person name="Han Y."/>
            <person name="Worley K."/>
            <person name="Muzny D."/>
            <person name="Gibbs R."/>
        </authorList>
    </citation>
    <scope>NUCLEOTIDE SEQUENCE</scope>
    <source>
        <strain evidence="2">Sampled in the wild</strain>
    </source>
</reference>
<dbReference type="PANTHER" id="PTHR46599:SF3">
    <property type="entry name" value="PIGGYBAC TRANSPOSABLE ELEMENT-DERIVED PROTEIN 4"/>
    <property type="match status" value="1"/>
</dbReference>
<proteinExistence type="predicted"/>
<comment type="caution">
    <text evidence="2">The sequence shown here is derived from an EMBL/GenBank/DDBJ whole genome shotgun (WGS) entry which is preliminary data.</text>
</comment>
<protein>
    <recommendedName>
        <fullName evidence="1">PiggyBac transposable element-derived protein domain-containing protein</fullName>
    </recommendedName>
</protein>
<reference evidence="2" key="1">
    <citation type="submission" date="2013-04" db="EMBL/GenBank/DDBJ databases">
        <authorList>
            <person name="Qu J."/>
            <person name="Murali S.C."/>
            <person name="Bandaranaike D."/>
            <person name="Bellair M."/>
            <person name="Blankenburg K."/>
            <person name="Chao H."/>
            <person name="Dinh H."/>
            <person name="Doddapaneni H."/>
            <person name="Downs B."/>
            <person name="Dugan-Rocha S."/>
            <person name="Elkadiri S."/>
            <person name="Gnanaolivu R.D."/>
            <person name="Hernandez B."/>
            <person name="Javaid M."/>
            <person name="Jayaseelan J.C."/>
            <person name="Lee S."/>
            <person name="Li M."/>
            <person name="Ming W."/>
            <person name="Munidasa M."/>
            <person name="Muniz J."/>
            <person name="Nguyen L."/>
            <person name="Ongeri F."/>
            <person name="Osuji N."/>
            <person name="Pu L.-L."/>
            <person name="Puazo M."/>
            <person name="Qu C."/>
            <person name="Quiroz J."/>
            <person name="Raj R."/>
            <person name="Weissenberger G."/>
            <person name="Xin Y."/>
            <person name="Zou X."/>
            <person name="Han Y."/>
            <person name="Richards S."/>
            <person name="Worley K."/>
            <person name="Muzny D."/>
            <person name="Gibbs R."/>
        </authorList>
    </citation>
    <scope>NUCLEOTIDE SEQUENCE</scope>
    <source>
        <strain evidence="2">Sampled in the wild</strain>
    </source>
</reference>
<keyword evidence="3" id="KW-1185">Reference proteome</keyword>
<accession>A0A8K0KJ68</accession>
<evidence type="ECO:0000313" key="3">
    <source>
        <dbReference type="Proteomes" id="UP000792457"/>
    </source>
</evidence>
<organism evidence="2 3">
    <name type="scientific">Ladona fulva</name>
    <name type="common">Scarce chaser dragonfly</name>
    <name type="synonym">Libellula fulva</name>
    <dbReference type="NCBI Taxonomy" id="123851"/>
    <lineage>
        <taxon>Eukaryota</taxon>
        <taxon>Metazoa</taxon>
        <taxon>Ecdysozoa</taxon>
        <taxon>Arthropoda</taxon>
        <taxon>Hexapoda</taxon>
        <taxon>Insecta</taxon>
        <taxon>Pterygota</taxon>
        <taxon>Palaeoptera</taxon>
        <taxon>Odonata</taxon>
        <taxon>Epiprocta</taxon>
        <taxon>Anisoptera</taxon>
        <taxon>Libelluloidea</taxon>
        <taxon>Libellulidae</taxon>
        <taxon>Ladona</taxon>
    </lineage>
</organism>
<sequence>TETNHYAEQFLAHEKEKILTLKRSRFHKWVLTTPNEIRVYLGLLMLMGIIQKLSLRMYFSRKHILETPFFPNVMSEERFALLNKFLHFVDNSDKEIAKRDPKLYKILPISEHLKNNFQKVYILSKEKGRLSWKQYIPLKASWFGIKMLE</sequence>
<gene>
    <name evidence="2" type="ORF">J437_LFUL015963</name>
</gene>
<dbReference type="PANTHER" id="PTHR46599">
    <property type="entry name" value="PIGGYBAC TRANSPOSABLE ELEMENT-DERIVED PROTEIN 4"/>
    <property type="match status" value="1"/>
</dbReference>
<name>A0A8K0KJ68_LADFU</name>
<dbReference type="EMBL" id="KZ308978">
    <property type="protein sequence ID" value="KAG8236012.1"/>
    <property type="molecule type" value="Genomic_DNA"/>
</dbReference>
<dbReference type="InterPro" id="IPR029526">
    <property type="entry name" value="PGBD"/>
</dbReference>
<feature type="non-terminal residue" evidence="2">
    <location>
        <position position="149"/>
    </location>
</feature>
<dbReference type="OrthoDB" id="75807at2759"/>
<dbReference type="Proteomes" id="UP000792457">
    <property type="component" value="Unassembled WGS sequence"/>
</dbReference>
<feature type="domain" description="PiggyBac transposable element-derived protein" evidence="1">
    <location>
        <begin position="2"/>
        <end position="147"/>
    </location>
</feature>
<dbReference type="AlphaFoldDB" id="A0A8K0KJ68"/>